<dbReference type="eggNOG" id="COG1183">
    <property type="taxonomic scope" value="Bacteria"/>
</dbReference>
<keyword evidence="12" id="KW-0594">Phospholipid biosynthesis</keyword>
<keyword evidence="7 15" id="KW-0808">Transferase</keyword>
<dbReference type="RefSeq" id="WP_012498763.1">
    <property type="nucleotide sequence ID" value="NC_011026.1"/>
</dbReference>
<keyword evidence="6" id="KW-0444">Lipid biosynthesis</keyword>
<dbReference type="KEGG" id="cts:Ctha_0208"/>
<evidence type="ECO:0000256" key="8">
    <source>
        <dbReference type="ARBA" id="ARBA00022692"/>
    </source>
</evidence>
<evidence type="ECO:0000256" key="4">
    <source>
        <dbReference type="ARBA" id="ARBA00013174"/>
    </source>
</evidence>
<dbReference type="InterPro" id="IPR043130">
    <property type="entry name" value="CDP-OH_PTrfase_TM_dom"/>
</dbReference>
<keyword evidence="19" id="KW-1185">Reference proteome</keyword>
<dbReference type="OrthoDB" id="9777147at2"/>
<evidence type="ECO:0000256" key="15">
    <source>
        <dbReference type="RuleBase" id="RU003750"/>
    </source>
</evidence>
<feature type="transmembrane region" description="Helical" evidence="17">
    <location>
        <begin position="233"/>
        <end position="259"/>
    </location>
</feature>
<dbReference type="InterPro" id="IPR048254">
    <property type="entry name" value="CDP_ALCOHOL_P_TRANSF_CS"/>
</dbReference>
<dbReference type="EMBL" id="CP001100">
    <property type="protein sequence ID" value="ACF12679.1"/>
    <property type="molecule type" value="Genomic_DNA"/>
</dbReference>
<evidence type="ECO:0000256" key="3">
    <source>
        <dbReference type="ARBA" id="ARBA00010441"/>
    </source>
</evidence>
<evidence type="ECO:0000256" key="2">
    <source>
        <dbReference type="ARBA" id="ARBA00004127"/>
    </source>
</evidence>
<feature type="region of interest" description="Disordered" evidence="16">
    <location>
        <begin position="1"/>
        <end position="24"/>
    </location>
</feature>
<evidence type="ECO:0000256" key="17">
    <source>
        <dbReference type="SAM" id="Phobius"/>
    </source>
</evidence>
<dbReference type="AlphaFoldDB" id="B3QTD3"/>
<evidence type="ECO:0000256" key="12">
    <source>
        <dbReference type="ARBA" id="ARBA00023209"/>
    </source>
</evidence>
<keyword evidence="11 17" id="KW-0472">Membrane</keyword>
<keyword evidence="13" id="KW-1208">Phospholipid metabolism</keyword>
<dbReference type="InterPro" id="IPR050324">
    <property type="entry name" value="CDP-alcohol_PTase-I"/>
</dbReference>
<evidence type="ECO:0000256" key="6">
    <source>
        <dbReference type="ARBA" id="ARBA00022516"/>
    </source>
</evidence>
<dbReference type="NCBIfam" id="TIGR00473">
    <property type="entry name" value="pssA"/>
    <property type="match status" value="1"/>
</dbReference>
<organism evidence="18 19">
    <name type="scientific">Chloroherpeton thalassium (strain ATCC 35110 / GB-78)</name>
    <dbReference type="NCBI Taxonomy" id="517418"/>
    <lineage>
        <taxon>Bacteria</taxon>
        <taxon>Pseudomonadati</taxon>
        <taxon>Chlorobiota</taxon>
        <taxon>Chlorobiia</taxon>
        <taxon>Chlorobiales</taxon>
        <taxon>Chloroherpetonaceae</taxon>
        <taxon>Chloroherpeton</taxon>
    </lineage>
</organism>
<dbReference type="PANTHER" id="PTHR14269">
    <property type="entry name" value="CDP-DIACYLGLYCEROL--GLYCEROL-3-PHOSPHATE 3-PHOSPHATIDYLTRANSFERASE-RELATED"/>
    <property type="match status" value="1"/>
</dbReference>
<comment type="subcellular location">
    <subcellularLocation>
        <location evidence="2">Endomembrane system</location>
        <topology evidence="2">Multi-pass membrane protein</topology>
    </subcellularLocation>
</comment>
<evidence type="ECO:0000256" key="14">
    <source>
        <dbReference type="ARBA" id="ARBA00032361"/>
    </source>
</evidence>
<comment type="similarity">
    <text evidence="3 15">Belongs to the CDP-alcohol phosphatidyltransferase class-I family.</text>
</comment>
<dbReference type="Gene3D" id="1.20.120.1760">
    <property type="match status" value="1"/>
</dbReference>
<dbReference type="HOGENOM" id="CLU_049944_3_0_10"/>
<dbReference type="EC" id="2.7.8.8" evidence="4"/>
<dbReference type="GO" id="GO:0016020">
    <property type="term" value="C:membrane"/>
    <property type="evidence" value="ECO:0007669"/>
    <property type="project" value="InterPro"/>
</dbReference>
<evidence type="ECO:0000256" key="11">
    <source>
        <dbReference type="ARBA" id="ARBA00023136"/>
    </source>
</evidence>
<proteinExistence type="inferred from homology"/>
<dbReference type="GO" id="GO:0003882">
    <property type="term" value="F:CDP-diacylglycerol-serine O-phosphatidyltransferase activity"/>
    <property type="evidence" value="ECO:0007669"/>
    <property type="project" value="UniProtKB-EC"/>
</dbReference>
<evidence type="ECO:0000313" key="18">
    <source>
        <dbReference type="EMBL" id="ACF12679.1"/>
    </source>
</evidence>
<name>B3QTD3_CHLT3</name>
<feature type="transmembrane region" description="Helical" evidence="17">
    <location>
        <begin position="160"/>
        <end position="180"/>
    </location>
</feature>
<reference evidence="18 19" key="1">
    <citation type="submission" date="2008-06" db="EMBL/GenBank/DDBJ databases">
        <title>Complete sequence of Chloroherpeton thalassium ATCC 35110.</title>
        <authorList>
            <consortium name="US DOE Joint Genome Institute"/>
            <person name="Lucas S."/>
            <person name="Copeland A."/>
            <person name="Lapidus A."/>
            <person name="Glavina del Rio T."/>
            <person name="Dalin E."/>
            <person name="Tice H."/>
            <person name="Bruce D."/>
            <person name="Goodwin L."/>
            <person name="Pitluck S."/>
            <person name="Schmutz J."/>
            <person name="Larimer F."/>
            <person name="Land M."/>
            <person name="Hauser L."/>
            <person name="Kyrpides N."/>
            <person name="Mikhailova N."/>
            <person name="Liu Z."/>
            <person name="Li T."/>
            <person name="Zhao F."/>
            <person name="Overmann J."/>
            <person name="Bryant D.A."/>
            <person name="Richardson P."/>
        </authorList>
    </citation>
    <scope>NUCLEOTIDE SEQUENCE [LARGE SCALE GENOMIC DNA]</scope>
    <source>
        <strain evidence="19">ATCC 35110 / GB-78</strain>
    </source>
</reference>
<feature type="transmembrane region" description="Helical" evidence="17">
    <location>
        <begin position="192"/>
        <end position="213"/>
    </location>
</feature>
<protein>
    <recommendedName>
        <fullName evidence="5">CDP-diacylglycerol--serine O-phosphatidyltransferase</fullName>
        <ecNumber evidence="4">2.7.8.8</ecNumber>
    </recommendedName>
    <alternativeName>
        <fullName evidence="14">Phosphatidylserine synthase</fullName>
    </alternativeName>
</protein>
<dbReference type="STRING" id="517418.Ctha_0208"/>
<evidence type="ECO:0000256" key="13">
    <source>
        <dbReference type="ARBA" id="ARBA00023264"/>
    </source>
</evidence>
<evidence type="ECO:0000256" key="9">
    <source>
        <dbReference type="ARBA" id="ARBA00022989"/>
    </source>
</evidence>
<dbReference type="InterPro" id="IPR004533">
    <property type="entry name" value="CDP-diaglyc--ser_O-PTrfase"/>
</dbReference>
<dbReference type="PROSITE" id="PS00379">
    <property type="entry name" value="CDP_ALCOHOL_P_TRANSF"/>
    <property type="match status" value="1"/>
</dbReference>
<evidence type="ECO:0000256" key="5">
    <source>
        <dbReference type="ARBA" id="ARBA00017171"/>
    </source>
</evidence>
<keyword evidence="8 17" id="KW-0812">Transmembrane</keyword>
<dbReference type="GO" id="GO:0008654">
    <property type="term" value="P:phospholipid biosynthetic process"/>
    <property type="evidence" value="ECO:0007669"/>
    <property type="project" value="UniProtKB-KW"/>
</dbReference>
<feature type="transmembrane region" description="Helical" evidence="17">
    <location>
        <begin position="127"/>
        <end position="148"/>
    </location>
</feature>
<sequence>MTEKNRPAEQPHQPKYAPHDAPRTTKRKFKMRKVQIPRVPPSAVPSAFTVMNMACGYVAIVMASQDSFTAAGWFIIFAAIFDTLDGFVARLTNASSEFGVELDSLSDLVSFGAAPSFLAYKFGLNEYGVGVGLGLSSLLMIGSGLRLARFNVQLVGFSKDYFSGLPTPSQAMTLATFVMWAHNEQVFFAPHLHVVLAVLTVLLAGLMVSKVRYDTLPKFRPDDFRSSPVKMSLYIISFICILIFQAKAFFIAMMMYILFGLIRSIYHFFSEETDIASENATTHNM</sequence>
<keyword evidence="9 17" id="KW-1133">Transmembrane helix</keyword>
<evidence type="ECO:0000256" key="1">
    <source>
        <dbReference type="ARBA" id="ARBA00000287"/>
    </source>
</evidence>
<dbReference type="InterPro" id="IPR000462">
    <property type="entry name" value="CDP-OH_P_trans"/>
</dbReference>
<gene>
    <name evidence="18" type="ordered locus">Ctha_0208</name>
</gene>
<evidence type="ECO:0000313" key="19">
    <source>
        <dbReference type="Proteomes" id="UP000001208"/>
    </source>
</evidence>
<dbReference type="GO" id="GO:0012505">
    <property type="term" value="C:endomembrane system"/>
    <property type="evidence" value="ECO:0007669"/>
    <property type="project" value="UniProtKB-SubCell"/>
</dbReference>
<dbReference type="Pfam" id="PF01066">
    <property type="entry name" value="CDP-OH_P_transf"/>
    <property type="match status" value="1"/>
</dbReference>
<dbReference type="PANTHER" id="PTHR14269:SF61">
    <property type="entry name" value="CDP-DIACYLGLYCEROL--SERINE O-PHOSPHATIDYLTRANSFERASE"/>
    <property type="match status" value="1"/>
</dbReference>
<comment type="catalytic activity">
    <reaction evidence="1">
        <text>a CDP-1,2-diacyl-sn-glycerol + L-serine = a 1,2-diacyl-sn-glycero-3-phospho-L-serine + CMP + H(+)</text>
        <dbReference type="Rhea" id="RHEA:16913"/>
        <dbReference type="ChEBI" id="CHEBI:15378"/>
        <dbReference type="ChEBI" id="CHEBI:33384"/>
        <dbReference type="ChEBI" id="CHEBI:57262"/>
        <dbReference type="ChEBI" id="CHEBI:58332"/>
        <dbReference type="ChEBI" id="CHEBI:60377"/>
        <dbReference type="EC" id="2.7.8.8"/>
    </reaction>
</comment>
<accession>B3QTD3</accession>
<evidence type="ECO:0000256" key="10">
    <source>
        <dbReference type="ARBA" id="ARBA00023098"/>
    </source>
</evidence>
<evidence type="ECO:0000256" key="7">
    <source>
        <dbReference type="ARBA" id="ARBA00022679"/>
    </source>
</evidence>
<dbReference type="Proteomes" id="UP000001208">
    <property type="component" value="Chromosome"/>
</dbReference>
<keyword evidence="10" id="KW-0443">Lipid metabolism</keyword>
<evidence type="ECO:0000256" key="16">
    <source>
        <dbReference type="SAM" id="MobiDB-lite"/>
    </source>
</evidence>